<dbReference type="PANTHER" id="PTHR30531">
    <property type="entry name" value="FLAGELLAR BIOSYNTHETIC PROTEIN FLHB"/>
    <property type="match status" value="1"/>
</dbReference>
<reference evidence="1 2" key="1">
    <citation type="submission" date="2019-07" db="EMBL/GenBank/DDBJ databases">
        <title>Allobacillus sp. nov. SKP isolated from shrimp paste of Euphausiacea.</title>
        <authorList>
            <person name="Kanchanasin P."/>
            <person name="Tanasupawat S."/>
            <person name="Shi W."/>
            <person name="Wu L."/>
            <person name="Ma J."/>
        </authorList>
    </citation>
    <scope>NUCLEOTIDE SEQUENCE [LARGE SCALE GENOMIC DNA]</scope>
    <source>
        <strain evidence="1 2">SKP4-8</strain>
    </source>
</reference>
<name>A0A556PRY3_9BACI</name>
<dbReference type="OrthoDB" id="5244399at2"/>
<dbReference type="Pfam" id="PF01312">
    <property type="entry name" value="Bac_export_2"/>
    <property type="match status" value="1"/>
</dbReference>
<evidence type="ECO:0000313" key="1">
    <source>
        <dbReference type="EMBL" id="TSJ67134.1"/>
    </source>
</evidence>
<dbReference type="SUPFAM" id="SSF160544">
    <property type="entry name" value="EscU C-terminal domain-like"/>
    <property type="match status" value="1"/>
</dbReference>
<proteinExistence type="predicted"/>
<dbReference type="PANTHER" id="PTHR30531:SF12">
    <property type="entry name" value="FLAGELLAR BIOSYNTHETIC PROTEIN FLHB"/>
    <property type="match status" value="1"/>
</dbReference>
<dbReference type="InterPro" id="IPR029025">
    <property type="entry name" value="T3SS_substrate_exporter_C"/>
</dbReference>
<organism evidence="1 2">
    <name type="scientific">Allobacillus salarius</name>
    <dbReference type="NCBI Taxonomy" id="1955272"/>
    <lineage>
        <taxon>Bacteria</taxon>
        <taxon>Bacillati</taxon>
        <taxon>Bacillota</taxon>
        <taxon>Bacilli</taxon>
        <taxon>Bacillales</taxon>
        <taxon>Bacillaceae</taxon>
        <taxon>Allobacillus</taxon>
    </lineage>
</organism>
<protein>
    <recommendedName>
        <fullName evidence="3">EscU/YscU/HrcU family type III secretion system export apparatus switch protein</fullName>
    </recommendedName>
</protein>
<dbReference type="Proteomes" id="UP000316425">
    <property type="component" value="Unassembled WGS sequence"/>
</dbReference>
<dbReference type="EMBL" id="VMHE01000002">
    <property type="protein sequence ID" value="TSJ67134.1"/>
    <property type="molecule type" value="Genomic_DNA"/>
</dbReference>
<dbReference type="Gene3D" id="3.40.1690.10">
    <property type="entry name" value="secretion proteins EscU"/>
    <property type="match status" value="1"/>
</dbReference>
<gene>
    <name evidence="1" type="ORF">FPQ13_02450</name>
</gene>
<evidence type="ECO:0008006" key="3">
    <source>
        <dbReference type="Google" id="ProtNLM"/>
    </source>
</evidence>
<dbReference type="InterPro" id="IPR006135">
    <property type="entry name" value="T3SS_substrate_exporter"/>
</dbReference>
<comment type="caution">
    <text evidence="1">The sequence shown here is derived from an EMBL/GenBank/DDBJ whole genome shotgun (WGS) entry which is preliminary data.</text>
</comment>
<sequence>MRKFMPNRKSAIALRYDGETEAAPKVIAKGQGLLAEEILQRAASEDIPVHEDPALIELMSHLNINEKIPEELYQAVAEVFAYIYRIDQKMTKTK</sequence>
<dbReference type="AlphaFoldDB" id="A0A556PRY3"/>
<evidence type="ECO:0000313" key="2">
    <source>
        <dbReference type="Proteomes" id="UP000316425"/>
    </source>
</evidence>
<accession>A0A556PRY3</accession>
<keyword evidence="2" id="KW-1185">Reference proteome</keyword>
<dbReference type="GO" id="GO:0009306">
    <property type="term" value="P:protein secretion"/>
    <property type="evidence" value="ECO:0007669"/>
    <property type="project" value="InterPro"/>
</dbReference>
<dbReference type="GO" id="GO:0005886">
    <property type="term" value="C:plasma membrane"/>
    <property type="evidence" value="ECO:0007669"/>
    <property type="project" value="TreeGrafter"/>
</dbReference>